<reference evidence="3" key="1">
    <citation type="journal article" date="2019" name="Int. J. Syst. Evol. Microbiol.">
        <title>The Global Catalogue of Microorganisms (GCM) 10K type strain sequencing project: providing services to taxonomists for standard genome sequencing and annotation.</title>
        <authorList>
            <consortium name="The Broad Institute Genomics Platform"/>
            <consortium name="The Broad Institute Genome Sequencing Center for Infectious Disease"/>
            <person name="Wu L."/>
            <person name="Ma J."/>
        </authorList>
    </citation>
    <scope>NUCLEOTIDE SEQUENCE [LARGE SCALE GENOMIC DNA]</scope>
    <source>
        <strain evidence="3">JCM 3399</strain>
    </source>
</reference>
<keyword evidence="3" id="KW-1185">Reference proteome</keyword>
<sequence>MRAARTVTRVAPFRPVAVDVTMASIGLLLCGCGQALSERGSRTTVTVAPGRTQRSRTEASPGPWVTVAEPATQPGDAEVVPGGVELPAGGDDVGGVVSGSTEGRGGAGCARESLPPPPQAVRTQETATRTAPNQGRTGPCPGRRLPCSTATAASSPHRTPL</sequence>
<feature type="region of interest" description="Disordered" evidence="1">
    <location>
        <begin position="73"/>
        <end position="161"/>
    </location>
</feature>
<evidence type="ECO:0000313" key="3">
    <source>
        <dbReference type="Proteomes" id="UP000654471"/>
    </source>
</evidence>
<feature type="compositionally biased region" description="Polar residues" evidence="1">
    <location>
        <begin position="121"/>
        <end position="136"/>
    </location>
</feature>
<organism evidence="2 3">
    <name type="scientific">Streptomyces albospinus</name>
    <dbReference type="NCBI Taxonomy" id="285515"/>
    <lineage>
        <taxon>Bacteria</taxon>
        <taxon>Bacillati</taxon>
        <taxon>Actinomycetota</taxon>
        <taxon>Actinomycetes</taxon>
        <taxon>Kitasatosporales</taxon>
        <taxon>Streptomycetaceae</taxon>
        <taxon>Streptomyces</taxon>
    </lineage>
</organism>
<dbReference type="Proteomes" id="UP000654471">
    <property type="component" value="Unassembled WGS sequence"/>
</dbReference>
<feature type="compositionally biased region" description="Polar residues" evidence="1">
    <location>
        <begin position="148"/>
        <end position="161"/>
    </location>
</feature>
<protein>
    <recommendedName>
        <fullName evidence="4">Lipoprotein</fullName>
    </recommendedName>
</protein>
<accession>A0ABQ2V411</accession>
<evidence type="ECO:0000313" key="2">
    <source>
        <dbReference type="EMBL" id="GGU65726.1"/>
    </source>
</evidence>
<comment type="caution">
    <text evidence="2">The sequence shown here is derived from an EMBL/GenBank/DDBJ whole genome shotgun (WGS) entry which is preliminary data.</text>
</comment>
<evidence type="ECO:0000256" key="1">
    <source>
        <dbReference type="SAM" id="MobiDB-lite"/>
    </source>
</evidence>
<evidence type="ECO:0008006" key="4">
    <source>
        <dbReference type="Google" id="ProtNLM"/>
    </source>
</evidence>
<name>A0ABQ2V411_9ACTN</name>
<proteinExistence type="predicted"/>
<feature type="compositionally biased region" description="Gly residues" evidence="1">
    <location>
        <begin position="91"/>
        <end position="108"/>
    </location>
</feature>
<dbReference type="PROSITE" id="PS51257">
    <property type="entry name" value="PROKAR_LIPOPROTEIN"/>
    <property type="match status" value="1"/>
</dbReference>
<dbReference type="EMBL" id="BMRP01000010">
    <property type="protein sequence ID" value="GGU65726.1"/>
    <property type="molecule type" value="Genomic_DNA"/>
</dbReference>
<gene>
    <name evidence="2" type="ORF">GCM10010211_33680</name>
</gene>